<dbReference type="HAMAP" id="MF_00528">
    <property type="entry name" value="Maf"/>
    <property type="match status" value="1"/>
</dbReference>
<dbReference type="Pfam" id="PF02545">
    <property type="entry name" value="Maf"/>
    <property type="match status" value="1"/>
</dbReference>
<feature type="site" description="Important for substrate specificity" evidence="4">
    <location>
        <position position="95"/>
    </location>
</feature>
<dbReference type="Proteomes" id="UP000460715">
    <property type="component" value="Unassembled WGS sequence"/>
</dbReference>
<evidence type="ECO:0000256" key="3">
    <source>
        <dbReference type="ARBA" id="ARBA00023080"/>
    </source>
</evidence>
<dbReference type="NCBIfam" id="TIGR00172">
    <property type="entry name" value="maf"/>
    <property type="match status" value="1"/>
</dbReference>
<dbReference type="GO" id="GO:0009117">
    <property type="term" value="P:nucleotide metabolic process"/>
    <property type="evidence" value="ECO:0007669"/>
    <property type="project" value="UniProtKB-KW"/>
</dbReference>
<keyword evidence="2 4" id="KW-0378">Hydrolase</keyword>
<proteinExistence type="inferred from homology"/>
<dbReference type="SUPFAM" id="SSF52972">
    <property type="entry name" value="ITPase-like"/>
    <property type="match status" value="1"/>
</dbReference>
<dbReference type="Gene3D" id="3.90.950.10">
    <property type="match status" value="1"/>
</dbReference>
<feature type="site" description="Important for substrate specificity" evidence="4">
    <location>
        <position position="178"/>
    </location>
</feature>
<sequence>MPMAGQPALEAAAAEAAPSPSAPARPPLVLASGSPRRLDLLRRIGVVPARVRPPEIDESPLGQELPRQLATRLSAAKARAVMAAEPAALVLAADTVVGAGRRILPKAETEAEARACLALLSGRRHRVYTGVALGLPDGRLLTRLVESIVTFQRLTPAQVEAYIAGGEWRGKAGGYTIQESAEAFVRFLSGSHSNVVGLPLHETAQLLRGIGWLRP</sequence>
<dbReference type="RefSeq" id="WP_160935878.1">
    <property type="nucleotide sequence ID" value="NZ_SNVJ01000003.1"/>
</dbReference>
<evidence type="ECO:0000313" key="7">
    <source>
        <dbReference type="Proteomes" id="UP000460715"/>
    </source>
</evidence>
<comment type="cofactor">
    <cofactor evidence="1 4">
        <name>a divalent metal cation</name>
        <dbReference type="ChEBI" id="CHEBI:60240"/>
    </cofactor>
</comment>
<comment type="function">
    <text evidence="4">Nucleoside triphosphate pyrophosphatase that hydrolyzes dTTP and UTP. May have a dual role in cell division arrest and in preventing the incorporation of modified nucleotides into cellular nucleic acids.</text>
</comment>
<accession>A0A845B6E3</accession>
<dbReference type="InterPro" id="IPR029001">
    <property type="entry name" value="ITPase-like_fam"/>
</dbReference>
<feature type="compositionally biased region" description="Low complexity" evidence="5">
    <location>
        <begin position="7"/>
        <end position="19"/>
    </location>
</feature>
<dbReference type="InterPro" id="IPR003697">
    <property type="entry name" value="Maf-like"/>
</dbReference>
<protein>
    <recommendedName>
        <fullName evidence="4">dTTP/UTP pyrophosphatase</fullName>
        <shortName evidence="4">dTTPase/UTPase</shortName>
        <ecNumber evidence="4">3.6.1.9</ecNumber>
    </recommendedName>
    <alternativeName>
        <fullName evidence="4">Nucleoside triphosphate pyrophosphatase</fullName>
    </alternativeName>
    <alternativeName>
        <fullName evidence="4">Nucleotide pyrophosphatase</fullName>
        <shortName evidence="4">Nucleotide PPase</shortName>
    </alternativeName>
</protein>
<dbReference type="EMBL" id="SNVJ01000003">
    <property type="protein sequence ID" value="MXP62771.1"/>
    <property type="molecule type" value="Genomic_DNA"/>
</dbReference>
<dbReference type="PIRSF" id="PIRSF006305">
    <property type="entry name" value="Maf"/>
    <property type="match status" value="1"/>
</dbReference>
<keyword evidence="7" id="KW-1185">Reference proteome</keyword>
<evidence type="ECO:0000256" key="2">
    <source>
        <dbReference type="ARBA" id="ARBA00022801"/>
    </source>
</evidence>
<comment type="caution">
    <text evidence="6">The sequence shown here is derived from an EMBL/GenBank/DDBJ whole genome shotgun (WGS) entry which is preliminary data.</text>
</comment>
<gene>
    <name evidence="6" type="primary">maf</name>
    <name evidence="6" type="ORF">E0493_05320</name>
</gene>
<dbReference type="AlphaFoldDB" id="A0A845B6E3"/>
<feature type="site" description="Important for substrate specificity" evidence="4">
    <location>
        <position position="36"/>
    </location>
</feature>
<feature type="active site" description="Proton acceptor" evidence="4">
    <location>
        <position position="94"/>
    </location>
</feature>
<dbReference type="PANTHER" id="PTHR43213:SF5">
    <property type="entry name" value="BIFUNCTIONAL DTTP_UTP PYROPHOSPHATASE_METHYLTRANSFERASE PROTEIN-RELATED"/>
    <property type="match status" value="1"/>
</dbReference>
<evidence type="ECO:0000256" key="4">
    <source>
        <dbReference type="HAMAP-Rule" id="MF_00528"/>
    </source>
</evidence>
<organism evidence="6 7">
    <name type="scientific">Teichococcus coralli</name>
    <dbReference type="NCBI Taxonomy" id="2545983"/>
    <lineage>
        <taxon>Bacteria</taxon>
        <taxon>Pseudomonadati</taxon>
        <taxon>Pseudomonadota</taxon>
        <taxon>Alphaproteobacteria</taxon>
        <taxon>Acetobacterales</taxon>
        <taxon>Roseomonadaceae</taxon>
        <taxon>Roseomonas</taxon>
    </lineage>
</organism>
<comment type="catalytic activity">
    <reaction evidence="4">
        <text>UTP + H2O = UMP + diphosphate + H(+)</text>
        <dbReference type="Rhea" id="RHEA:29395"/>
        <dbReference type="ChEBI" id="CHEBI:15377"/>
        <dbReference type="ChEBI" id="CHEBI:15378"/>
        <dbReference type="ChEBI" id="CHEBI:33019"/>
        <dbReference type="ChEBI" id="CHEBI:46398"/>
        <dbReference type="ChEBI" id="CHEBI:57865"/>
        <dbReference type="EC" id="3.6.1.9"/>
    </reaction>
</comment>
<comment type="subcellular location">
    <subcellularLocation>
        <location evidence="4">Cytoplasm</location>
    </subcellularLocation>
</comment>
<evidence type="ECO:0000313" key="6">
    <source>
        <dbReference type="EMBL" id="MXP62771.1"/>
    </source>
</evidence>
<evidence type="ECO:0000256" key="1">
    <source>
        <dbReference type="ARBA" id="ARBA00001968"/>
    </source>
</evidence>
<keyword evidence="3 4" id="KW-0546">Nucleotide metabolism</keyword>
<dbReference type="GO" id="GO:0005737">
    <property type="term" value="C:cytoplasm"/>
    <property type="evidence" value="ECO:0007669"/>
    <property type="project" value="UniProtKB-SubCell"/>
</dbReference>
<comment type="similarity">
    <text evidence="4">Belongs to the Maf family. YhdE subfamily.</text>
</comment>
<evidence type="ECO:0000256" key="5">
    <source>
        <dbReference type="SAM" id="MobiDB-lite"/>
    </source>
</evidence>
<name>A0A845B6E3_9PROT</name>
<comment type="catalytic activity">
    <reaction evidence="4">
        <text>dTTP + H2O = dTMP + diphosphate + H(+)</text>
        <dbReference type="Rhea" id="RHEA:28534"/>
        <dbReference type="ChEBI" id="CHEBI:15377"/>
        <dbReference type="ChEBI" id="CHEBI:15378"/>
        <dbReference type="ChEBI" id="CHEBI:33019"/>
        <dbReference type="ChEBI" id="CHEBI:37568"/>
        <dbReference type="ChEBI" id="CHEBI:63528"/>
        <dbReference type="EC" id="3.6.1.9"/>
    </reaction>
</comment>
<keyword evidence="4" id="KW-0963">Cytoplasm</keyword>
<dbReference type="PANTHER" id="PTHR43213">
    <property type="entry name" value="BIFUNCTIONAL DTTP/UTP PYROPHOSPHATASE/METHYLTRANSFERASE PROTEIN-RELATED"/>
    <property type="match status" value="1"/>
</dbReference>
<reference evidence="6 7" key="1">
    <citation type="submission" date="2019-03" db="EMBL/GenBank/DDBJ databases">
        <title>Roseomonas sp. a novel Roseomonas species isolated from Sea whip Gorgonian.</title>
        <authorList>
            <person name="Li F."/>
            <person name="Pan X."/>
            <person name="Huang S."/>
            <person name="Li Z."/>
            <person name="Meng B."/>
        </authorList>
    </citation>
    <scope>NUCLEOTIDE SEQUENCE [LARGE SCALE GENOMIC DNA]</scope>
    <source>
        <strain evidence="6 7">M0104</strain>
    </source>
</reference>
<dbReference type="GO" id="GO:0047429">
    <property type="term" value="F:nucleoside triphosphate diphosphatase activity"/>
    <property type="evidence" value="ECO:0007669"/>
    <property type="project" value="UniProtKB-EC"/>
</dbReference>
<comment type="caution">
    <text evidence="4">Lacks conserved residue(s) required for the propagation of feature annotation.</text>
</comment>
<dbReference type="CDD" id="cd00555">
    <property type="entry name" value="Maf"/>
    <property type="match status" value="1"/>
</dbReference>
<feature type="region of interest" description="Disordered" evidence="5">
    <location>
        <begin position="1"/>
        <end position="30"/>
    </location>
</feature>
<dbReference type="EC" id="3.6.1.9" evidence="4"/>
<dbReference type="OrthoDB" id="9807767at2"/>